<dbReference type="Proteomes" id="UP001233172">
    <property type="component" value="Unassembled WGS sequence"/>
</dbReference>
<reference evidence="2" key="2">
    <citation type="submission" date="2023-04" db="EMBL/GenBank/DDBJ databases">
        <authorList>
            <person name="Bu L."/>
            <person name="Lu L."/>
            <person name="Laidemitt M.R."/>
            <person name="Zhang S.M."/>
            <person name="Mutuku M."/>
            <person name="Mkoji G."/>
            <person name="Steinauer M."/>
            <person name="Loker E.S."/>
        </authorList>
    </citation>
    <scope>NUCLEOTIDE SEQUENCE</scope>
    <source>
        <strain evidence="2">KasaAsao</strain>
        <tissue evidence="2">Whole Snail</tissue>
    </source>
</reference>
<feature type="compositionally biased region" description="Basic and acidic residues" evidence="1">
    <location>
        <begin position="50"/>
        <end position="62"/>
    </location>
</feature>
<gene>
    <name evidence="2" type="ORF">Bpfe_020987</name>
</gene>
<organism evidence="2 3">
    <name type="scientific">Biomphalaria pfeifferi</name>
    <name type="common">Bloodfluke planorb</name>
    <name type="synonym">Freshwater snail</name>
    <dbReference type="NCBI Taxonomy" id="112525"/>
    <lineage>
        <taxon>Eukaryota</taxon>
        <taxon>Metazoa</taxon>
        <taxon>Spiralia</taxon>
        <taxon>Lophotrochozoa</taxon>
        <taxon>Mollusca</taxon>
        <taxon>Gastropoda</taxon>
        <taxon>Heterobranchia</taxon>
        <taxon>Euthyneura</taxon>
        <taxon>Panpulmonata</taxon>
        <taxon>Hygrophila</taxon>
        <taxon>Lymnaeoidea</taxon>
        <taxon>Planorbidae</taxon>
        <taxon>Biomphalaria</taxon>
    </lineage>
</organism>
<dbReference type="EMBL" id="JASAOG010000124">
    <property type="protein sequence ID" value="KAK0049615.1"/>
    <property type="molecule type" value="Genomic_DNA"/>
</dbReference>
<accession>A0AAD8B7R2</accession>
<feature type="compositionally biased region" description="Basic residues" evidence="1">
    <location>
        <begin position="106"/>
        <end position="115"/>
    </location>
</feature>
<evidence type="ECO:0000313" key="3">
    <source>
        <dbReference type="Proteomes" id="UP001233172"/>
    </source>
</evidence>
<name>A0AAD8B7R2_BIOPF</name>
<proteinExistence type="predicted"/>
<keyword evidence="3" id="KW-1185">Reference proteome</keyword>
<evidence type="ECO:0000313" key="2">
    <source>
        <dbReference type="EMBL" id="KAK0049615.1"/>
    </source>
</evidence>
<dbReference type="AlphaFoldDB" id="A0AAD8B7R2"/>
<feature type="region of interest" description="Disordered" evidence="1">
    <location>
        <begin position="34"/>
        <end position="62"/>
    </location>
</feature>
<protein>
    <submittedName>
        <fullName evidence="2">Uncharacterized protein</fullName>
    </submittedName>
</protein>
<evidence type="ECO:0000256" key="1">
    <source>
        <dbReference type="SAM" id="MobiDB-lite"/>
    </source>
</evidence>
<comment type="caution">
    <text evidence="2">The sequence shown here is derived from an EMBL/GenBank/DDBJ whole genome shotgun (WGS) entry which is preliminary data.</text>
</comment>
<feature type="region of interest" description="Disordered" evidence="1">
    <location>
        <begin position="106"/>
        <end position="130"/>
    </location>
</feature>
<sequence>MSRIQSSKSEYSGTVGKAAANHCNHSKFVRSSIDHDINNGSCVDPEEKEDSNGDDAKVEGSKTKSEVDLADLFNSTGIEFHKVKDSYDPNVIRALKHDFFNKIQKKGRRTTRSVNRKVVDDSSDQAPADGQLMTKKEFMDNFIRAYGSPVD</sequence>
<reference evidence="2" key="1">
    <citation type="journal article" date="2023" name="PLoS Negl. Trop. Dis.">
        <title>A genome sequence for Biomphalaria pfeifferi, the major vector snail for the human-infecting parasite Schistosoma mansoni.</title>
        <authorList>
            <person name="Bu L."/>
            <person name="Lu L."/>
            <person name="Laidemitt M.R."/>
            <person name="Zhang S.M."/>
            <person name="Mutuku M."/>
            <person name="Mkoji G."/>
            <person name="Steinauer M."/>
            <person name="Loker E.S."/>
        </authorList>
    </citation>
    <scope>NUCLEOTIDE SEQUENCE</scope>
    <source>
        <strain evidence="2">KasaAsao</strain>
    </source>
</reference>